<dbReference type="GO" id="GO:0004722">
    <property type="term" value="F:protein serine/threonine phosphatase activity"/>
    <property type="evidence" value="ECO:0007669"/>
    <property type="project" value="InterPro"/>
</dbReference>
<evidence type="ECO:0000313" key="2">
    <source>
        <dbReference type="EMBL" id="AKI80040.1"/>
    </source>
</evidence>
<protein>
    <recommendedName>
        <fullName evidence="1">PPM-type phosphatase domain-containing protein</fullName>
    </recommendedName>
</protein>
<dbReference type="CDD" id="cd00143">
    <property type="entry name" value="PP2Cc"/>
    <property type="match status" value="1"/>
</dbReference>
<organism evidence="2 3">
    <name type="scientific">Acanthamoeba polyphaga mimivirus Kroon</name>
    <dbReference type="NCBI Taxonomy" id="3069720"/>
    <lineage>
        <taxon>Viruses</taxon>
        <taxon>Varidnaviria</taxon>
        <taxon>Bamfordvirae</taxon>
        <taxon>Nucleocytoviricota</taxon>
        <taxon>Megaviricetes</taxon>
        <taxon>Imitervirales</taxon>
        <taxon>Mimiviridae</taxon>
        <taxon>Megamimivirinae</taxon>
        <taxon>Mimivirus</taxon>
        <taxon>Mimivirus lagoaense</taxon>
    </lineage>
</organism>
<evidence type="ECO:0000259" key="1">
    <source>
        <dbReference type="PROSITE" id="PS51746"/>
    </source>
</evidence>
<dbReference type="Gene3D" id="3.60.40.10">
    <property type="entry name" value="PPM-type phosphatase domain"/>
    <property type="match status" value="1"/>
</dbReference>
<sequence length="304" mass="35013">MPRKITSYKTSLQGLREENEDVELMNLNLLLTGKPNNPKYAPIDLFIVCDGHGGKEVAEYVAPRLNRYIMNNNNTFPLHRQHVAKIYDAIQNELINKGIARTCGCTALVIIRYMSESKRDNESKRDSESKRENIQVINIGDCRAVLCKNGLAIPLNKDHKPIWSDEKRRIDRVNEKYETNEKIHFDAGDWRIGDLSVSRSFGDLDNTPYVTHIPDLFDYQLQSDDEFIIMACDGVWDVLENHEAINFVRDHRNDNHIEFYSIPGKYPNREAFESDNISRKLASYAIARGSTDNVSVIIIFFSKE</sequence>
<feature type="domain" description="PPM-type phosphatase" evidence="1">
    <location>
        <begin position="6"/>
        <end position="301"/>
    </location>
</feature>
<keyword evidence="3" id="KW-1185">Reference proteome</keyword>
<dbReference type="PANTHER" id="PTHR13832:SF827">
    <property type="entry name" value="PROTEIN PHOSPHATASE 1L"/>
    <property type="match status" value="1"/>
</dbReference>
<dbReference type="InterPro" id="IPR036457">
    <property type="entry name" value="PPM-type-like_dom_sf"/>
</dbReference>
<accession>A0A0G2Y2S2</accession>
<dbReference type="SMART" id="SM00332">
    <property type="entry name" value="PP2Cc"/>
    <property type="match status" value="1"/>
</dbReference>
<evidence type="ECO:0000313" key="3">
    <source>
        <dbReference type="Proteomes" id="UP000240461"/>
    </source>
</evidence>
<proteinExistence type="predicted"/>
<dbReference type="Proteomes" id="UP000240461">
    <property type="component" value="Segment"/>
</dbReference>
<dbReference type="EMBL" id="KM982402">
    <property type="protein sequence ID" value="AKI80040.1"/>
    <property type="molecule type" value="Genomic_DNA"/>
</dbReference>
<dbReference type="Pfam" id="PF00481">
    <property type="entry name" value="PP2C"/>
    <property type="match status" value="1"/>
</dbReference>
<name>A0A0G2Y2S2_9VIRU</name>
<dbReference type="PROSITE" id="PS51746">
    <property type="entry name" value="PPM_2"/>
    <property type="match status" value="1"/>
</dbReference>
<dbReference type="InterPro" id="IPR015655">
    <property type="entry name" value="PP2C"/>
</dbReference>
<dbReference type="KEGG" id="vg:80513838"/>
<dbReference type="SUPFAM" id="SSF81606">
    <property type="entry name" value="PP2C-like"/>
    <property type="match status" value="1"/>
</dbReference>
<dbReference type="PANTHER" id="PTHR13832">
    <property type="entry name" value="PROTEIN PHOSPHATASE 2C"/>
    <property type="match status" value="1"/>
</dbReference>
<reference evidence="2 3" key="1">
    <citation type="submission" date="2014-10" db="EMBL/GenBank/DDBJ databases">
        <title>Pan-genome analysis of Brazilian lineage A amoebal mimiviruses.</title>
        <authorList>
            <person name="Assis F.L."/>
            <person name="Abrahao J.S."/>
            <person name="Kroon E.G."/>
            <person name="Dornas F.P."/>
            <person name="Andrade K.R."/>
            <person name="Borato P.V.M."/>
            <person name="Pilotto M.R."/>
            <person name="Benamar S."/>
            <person name="LaScola B."/>
            <person name="Colson P."/>
        </authorList>
    </citation>
    <scope>NUCLEOTIDE SEQUENCE [LARGE SCALE GENOMIC DNA]</scope>
    <source>
        <strain evidence="2 3">Kroon</strain>
    </source>
</reference>
<dbReference type="InterPro" id="IPR001932">
    <property type="entry name" value="PPM-type_phosphatase-like_dom"/>
</dbReference>